<sequence length="150" mass="16543">MSKPQNAHGFAEALALAGDLRLVLGRLKRRLREETQLGELSWTQMRVLASLDREGPTTVSSLARAEGMRPQSMGELVAALKSARFVVGEPDPADGRQTVLSLTDAGREHVKRARAAREDWLAHAILGRLTAEEQRRLAKSLELIQRLVDA</sequence>
<gene>
    <name evidence="2" type="ORF">C9I57_02815</name>
</gene>
<dbReference type="Gene3D" id="1.10.10.10">
    <property type="entry name" value="Winged helix-like DNA-binding domain superfamily/Winged helix DNA-binding domain"/>
    <property type="match status" value="1"/>
</dbReference>
<dbReference type="RefSeq" id="WP_107149089.1">
    <property type="nucleotide sequence ID" value="NZ_PYUC01000001.1"/>
</dbReference>
<dbReference type="PANTHER" id="PTHR39515">
    <property type="entry name" value="CONSERVED PROTEIN"/>
    <property type="match status" value="1"/>
</dbReference>
<protein>
    <submittedName>
        <fullName evidence="2">MarR family transcriptional regulator</fullName>
    </submittedName>
</protein>
<dbReference type="Pfam" id="PF12802">
    <property type="entry name" value="MarR_2"/>
    <property type="match status" value="1"/>
</dbReference>
<dbReference type="GO" id="GO:0003700">
    <property type="term" value="F:DNA-binding transcription factor activity"/>
    <property type="evidence" value="ECO:0007669"/>
    <property type="project" value="InterPro"/>
</dbReference>
<dbReference type="InterPro" id="IPR052526">
    <property type="entry name" value="HTH-type_Bedaq_tolerance"/>
</dbReference>
<proteinExistence type="predicted"/>
<dbReference type="InterPro" id="IPR036388">
    <property type="entry name" value="WH-like_DNA-bd_sf"/>
</dbReference>
<accession>A0A2T3Y1R7</accession>
<name>A0A2T3Y1R7_9BURK</name>
<dbReference type="Proteomes" id="UP000240638">
    <property type="component" value="Unassembled WGS sequence"/>
</dbReference>
<organism evidence="2 3">
    <name type="scientific">Trinickia symbiotica</name>
    <dbReference type="NCBI Taxonomy" id="863227"/>
    <lineage>
        <taxon>Bacteria</taxon>
        <taxon>Pseudomonadati</taxon>
        <taxon>Pseudomonadota</taxon>
        <taxon>Betaproteobacteria</taxon>
        <taxon>Burkholderiales</taxon>
        <taxon>Burkholderiaceae</taxon>
        <taxon>Trinickia</taxon>
    </lineage>
</organism>
<reference evidence="2 3" key="1">
    <citation type="submission" date="2018-03" db="EMBL/GenBank/DDBJ databases">
        <title>Whole genome analyses suggest that Burkholderia sensu lato contains two further novel genera in the rhizoxinica-symbiotica group Mycetohabitans gen. nov., and Trinickia gen. nov.: implications for the evolution of diazotrophy and nodulation in the Burkholderiaceae.</title>
        <authorList>
            <person name="Estrada De Los Santos P."/>
            <person name="Palmer M."/>
            <person name="Chavez-Ramirez B."/>
            <person name="Steenkamp E.T."/>
            <person name="Hirsch A.M."/>
            <person name="Manyaka P."/>
            <person name="Maluk M."/>
            <person name="Lafos M."/>
            <person name="Crook M."/>
            <person name="Gross E."/>
            <person name="Simon M.F."/>
            <person name="Bueno Dos Reis Junior F."/>
            <person name="Poole P.S."/>
            <person name="Venter S.N."/>
            <person name="James E.K."/>
        </authorList>
    </citation>
    <scope>NUCLEOTIDE SEQUENCE [LARGE SCALE GENOMIC DNA]</scope>
    <source>
        <strain evidence="2 3">JPY-366</strain>
    </source>
</reference>
<comment type="caution">
    <text evidence="2">The sequence shown here is derived from an EMBL/GenBank/DDBJ whole genome shotgun (WGS) entry which is preliminary data.</text>
</comment>
<dbReference type="InterPro" id="IPR000835">
    <property type="entry name" value="HTH_MarR-typ"/>
</dbReference>
<evidence type="ECO:0000259" key="1">
    <source>
        <dbReference type="PROSITE" id="PS50995"/>
    </source>
</evidence>
<dbReference type="PROSITE" id="PS50995">
    <property type="entry name" value="HTH_MARR_2"/>
    <property type="match status" value="1"/>
</dbReference>
<evidence type="ECO:0000313" key="2">
    <source>
        <dbReference type="EMBL" id="PTB22706.1"/>
    </source>
</evidence>
<dbReference type="InterPro" id="IPR036390">
    <property type="entry name" value="WH_DNA-bd_sf"/>
</dbReference>
<feature type="domain" description="HTH marR-type" evidence="1">
    <location>
        <begin position="13"/>
        <end position="149"/>
    </location>
</feature>
<evidence type="ECO:0000313" key="3">
    <source>
        <dbReference type="Proteomes" id="UP000240638"/>
    </source>
</evidence>
<dbReference type="EMBL" id="PYUC01000001">
    <property type="protein sequence ID" value="PTB22706.1"/>
    <property type="molecule type" value="Genomic_DNA"/>
</dbReference>
<dbReference type="SMART" id="SM00347">
    <property type="entry name" value="HTH_MARR"/>
    <property type="match status" value="1"/>
</dbReference>
<dbReference type="PANTHER" id="PTHR39515:SF2">
    <property type="entry name" value="HTH-TYPE TRANSCRIPTIONAL REGULATOR RV0880"/>
    <property type="match status" value="1"/>
</dbReference>
<dbReference type="SUPFAM" id="SSF46785">
    <property type="entry name" value="Winged helix' DNA-binding domain"/>
    <property type="match status" value="1"/>
</dbReference>
<dbReference type="AlphaFoldDB" id="A0A2T3Y1R7"/>